<name>A0A413RBQ7_9FIRM</name>
<keyword evidence="3" id="KW-1185">Reference proteome</keyword>
<sequence>MIKTTLGIEGMMCGMCESHINNAIRNNFKVKKVSSSKNKGQTEIISEELLDKNKLKEVIEETGYTLTSVNVEEYKKKFSLFGR</sequence>
<comment type="caution">
    <text evidence="2">The sequence shown here is derived from an EMBL/GenBank/DDBJ whole genome shotgun (WGS) entry which is preliminary data.</text>
</comment>
<dbReference type="GO" id="GO:0046872">
    <property type="term" value="F:metal ion binding"/>
    <property type="evidence" value="ECO:0007669"/>
    <property type="project" value="InterPro"/>
</dbReference>
<evidence type="ECO:0000313" key="2">
    <source>
        <dbReference type="EMBL" id="RHA20036.1"/>
    </source>
</evidence>
<reference evidence="2 3" key="1">
    <citation type="submission" date="2018-08" db="EMBL/GenBank/DDBJ databases">
        <title>A genome reference for cultivated species of the human gut microbiota.</title>
        <authorList>
            <person name="Zou Y."/>
            <person name="Xue W."/>
            <person name="Luo G."/>
        </authorList>
    </citation>
    <scope>NUCLEOTIDE SEQUENCE [LARGE SCALE GENOMIC DNA]</scope>
    <source>
        <strain evidence="2 3">AM44-11BH</strain>
    </source>
</reference>
<proteinExistence type="predicted"/>
<dbReference type="CDD" id="cd00371">
    <property type="entry name" value="HMA"/>
    <property type="match status" value="1"/>
</dbReference>
<dbReference type="InterPro" id="IPR006121">
    <property type="entry name" value="HMA_dom"/>
</dbReference>
<evidence type="ECO:0000259" key="1">
    <source>
        <dbReference type="Pfam" id="PF00403"/>
    </source>
</evidence>
<dbReference type="SUPFAM" id="SSF55008">
    <property type="entry name" value="HMA, heavy metal-associated domain"/>
    <property type="match status" value="1"/>
</dbReference>
<dbReference type="RefSeq" id="WP_117969544.1">
    <property type="nucleotide sequence ID" value="NZ_CAUBDO010000042.1"/>
</dbReference>
<organism evidence="2 3">
    <name type="scientific">Eubacterium ventriosum</name>
    <dbReference type="NCBI Taxonomy" id="39496"/>
    <lineage>
        <taxon>Bacteria</taxon>
        <taxon>Bacillati</taxon>
        <taxon>Bacillota</taxon>
        <taxon>Clostridia</taxon>
        <taxon>Eubacteriales</taxon>
        <taxon>Eubacteriaceae</taxon>
        <taxon>Eubacterium</taxon>
    </lineage>
</organism>
<protein>
    <submittedName>
        <fullName evidence="2">Copper chaperone</fullName>
    </submittedName>
</protein>
<dbReference type="EMBL" id="QSFD01000002">
    <property type="protein sequence ID" value="RHA20036.1"/>
    <property type="molecule type" value="Genomic_DNA"/>
</dbReference>
<dbReference type="Gene3D" id="3.30.70.100">
    <property type="match status" value="1"/>
</dbReference>
<dbReference type="Pfam" id="PF00403">
    <property type="entry name" value="HMA"/>
    <property type="match status" value="1"/>
</dbReference>
<gene>
    <name evidence="2" type="ORF">DW944_02500</name>
</gene>
<dbReference type="Proteomes" id="UP000284779">
    <property type="component" value="Unassembled WGS sequence"/>
</dbReference>
<accession>A0A413RBQ7</accession>
<dbReference type="AlphaFoldDB" id="A0A413RBQ7"/>
<evidence type="ECO:0000313" key="3">
    <source>
        <dbReference type="Proteomes" id="UP000284779"/>
    </source>
</evidence>
<feature type="domain" description="HMA" evidence="1">
    <location>
        <begin position="6"/>
        <end position="65"/>
    </location>
</feature>
<dbReference type="InterPro" id="IPR036163">
    <property type="entry name" value="HMA_dom_sf"/>
</dbReference>